<feature type="compositionally biased region" description="Polar residues" evidence="5">
    <location>
        <begin position="587"/>
        <end position="603"/>
    </location>
</feature>
<reference evidence="8" key="1">
    <citation type="submission" date="2023-02" db="EMBL/GenBank/DDBJ databases">
        <title>Mating type loci evolution in Malassezia.</title>
        <authorList>
            <person name="Coelho M.A."/>
        </authorList>
    </citation>
    <scope>NUCLEOTIDE SEQUENCE</scope>
    <source>
        <strain evidence="8">CBS 14136</strain>
    </source>
</reference>
<comment type="subcellular location">
    <subcellularLocation>
        <location evidence="1">Nucleus</location>
        <location evidence="1">Nucleolus</location>
    </subcellularLocation>
</comment>
<name>A0AAF0JFD8_9BASI</name>
<feature type="region of interest" description="Disordered" evidence="5">
    <location>
        <begin position="434"/>
        <end position="462"/>
    </location>
</feature>
<feature type="region of interest" description="Disordered" evidence="5">
    <location>
        <begin position="679"/>
        <end position="736"/>
    </location>
</feature>
<feature type="region of interest" description="Disordered" evidence="5">
    <location>
        <begin position="492"/>
        <end position="533"/>
    </location>
</feature>
<keyword evidence="9" id="KW-1185">Reference proteome</keyword>
<comment type="similarity">
    <text evidence="2">Belongs to the ESF1 family.</text>
</comment>
<evidence type="ECO:0000256" key="5">
    <source>
        <dbReference type="SAM" id="MobiDB-lite"/>
    </source>
</evidence>
<feature type="compositionally biased region" description="Basic residues" evidence="5">
    <location>
        <begin position="615"/>
        <end position="626"/>
    </location>
</feature>
<dbReference type="Pfam" id="PF25121">
    <property type="entry name" value="RRM_ESF1"/>
    <property type="match status" value="1"/>
</dbReference>
<dbReference type="GO" id="GO:0006364">
    <property type="term" value="P:rRNA processing"/>
    <property type="evidence" value="ECO:0007669"/>
    <property type="project" value="InterPro"/>
</dbReference>
<dbReference type="EMBL" id="CP118380">
    <property type="protein sequence ID" value="WFD44982.1"/>
    <property type="molecule type" value="Genomic_DNA"/>
</dbReference>
<evidence type="ECO:0000313" key="8">
    <source>
        <dbReference type="EMBL" id="WFD44982.1"/>
    </source>
</evidence>
<dbReference type="PANTHER" id="PTHR12202:SF0">
    <property type="entry name" value="ESF1 HOMOLOG"/>
    <property type="match status" value="1"/>
</dbReference>
<evidence type="ECO:0000259" key="6">
    <source>
        <dbReference type="Pfam" id="PF08159"/>
    </source>
</evidence>
<feature type="domain" description="ESF1 RRM" evidence="7">
    <location>
        <begin position="178"/>
        <end position="342"/>
    </location>
</feature>
<dbReference type="AlphaFoldDB" id="A0AAF0JFD8"/>
<evidence type="ECO:0000256" key="4">
    <source>
        <dbReference type="ARBA" id="ARBA00023242"/>
    </source>
</evidence>
<evidence type="ECO:0000256" key="1">
    <source>
        <dbReference type="ARBA" id="ARBA00004604"/>
    </source>
</evidence>
<feature type="compositionally biased region" description="Basic residues" evidence="5">
    <location>
        <begin position="492"/>
        <end position="504"/>
    </location>
</feature>
<gene>
    <name evidence="8" type="primary">ESF1</name>
    <name evidence="8" type="ORF">MPSI1_003658</name>
</gene>
<feature type="domain" description="NUC153" evidence="6">
    <location>
        <begin position="647"/>
        <end position="675"/>
    </location>
</feature>
<proteinExistence type="inferred from homology"/>
<dbReference type="InterPro" id="IPR056750">
    <property type="entry name" value="RRM_ESF1"/>
</dbReference>
<feature type="compositionally biased region" description="Basic and acidic residues" evidence="5">
    <location>
        <begin position="50"/>
        <end position="89"/>
    </location>
</feature>
<evidence type="ECO:0000313" key="9">
    <source>
        <dbReference type="Proteomes" id="UP001214628"/>
    </source>
</evidence>
<dbReference type="InterPro" id="IPR039754">
    <property type="entry name" value="Esf1"/>
</dbReference>
<dbReference type="GO" id="GO:0005730">
    <property type="term" value="C:nucleolus"/>
    <property type="evidence" value="ECO:0007669"/>
    <property type="project" value="UniProtKB-SubCell"/>
</dbReference>
<accession>A0AAF0JFD8</accession>
<sequence length="736" mass="84049">MAVDKQQTRDERFARVHTDPRFRKARKDDTKVVLDDRFKDVLQKKKGKKLDRFGRRTSQEDEELQRLYRLEDDEKPSAAKGRDLARGEVELESSSDEEDSDDDTDEENASDSESDDDRRPVVIGKNRAAVHRAEADESDHSIDLDEEQEFDPEVVAQLDRQASGSSKQREQIARGDDTCRIAVVNMDWDHVHAQDLYKVFASLVNLQATRSPVDALMNQDSHASHEALTAVHGQVKSVRVYVSDFGRERLAKEDLEGPPRSIFKSTDQDTNTSYQVDEGAEFDEEALRKYQLERLRYYYAIATFDSKQSARFVYNQIDGTEMERSANLFDLRFVPDDMTFPDGEQGRDADFREEALHDTNHYEGLDYKTDALRHSRVRLTWDMDDPRRMKVTHAAHRKGQDLQEDEVKTYLASDSEDEDKDSAQSRDRLRSLLTAQQPSAFDDAVDEESMYQPKSKNDKTDMQITFVPALAPNAEKTQPIEEETTIQRYLRKQKEKREKKKAKAQLKAPSDQDPAVPTTNDKTTQQSTEDTLTPDFQDAFFASDQEMDLEEALRQELDSKSPKSSTSKSKSRKQKAPQAIDQKLASDDQTSDVSGSDNEQHFSLQDIVRAEKLQNRKLSKHQRKREAKREAKRTPLLQPNFAIDTKDPRFAAVKQDHRFAIDPNHPGFVKTAGMQKLLEESRQRSKSSIDVPPTNANPDSKERSSSSTGGSDLAALVSSVKRHAPVADRRTKKPRS</sequence>
<feature type="compositionally biased region" description="Basic and acidic residues" evidence="5">
    <location>
        <begin position="552"/>
        <end position="561"/>
    </location>
</feature>
<dbReference type="PANTHER" id="PTHR12202">
    <property type="entry name" value="ESF1 HOMOLOG"/>
    <property type="match status" value="1"/>
</dbReference>
<dbReference type="InterPro" id="IPR012580">
    <property type="entry name" value="NUC153"/>
</dbReference>
<feature type="region of interest" description="Disordered" evidence="5">
    <location>
        <begin position="49"/>
        <end position="147"/>
    </location>
</feature>
<evidence type="ECO:0000256" key="2">
    <source>
        <dbReference type="ARBA" id="ARBA00009087"/>
    </source>
</evidence>
<organism evidence="8 9">
    <name type="scientific">Malassezia psittaci</name>
    <dbReference type="NCBI Taxonomy" id="1821823"/>
    <lineage>
        <taxon>Eukaryota</taxon>
        <taxon>Fungi</taxon>
        <taxon>Dikarya</taxon>
        <taxon>Basidiomycota</taxon>
        <taxon>Ustilaginomycotina</taxon>
        <taxon>Malasseziomycetes</taxon>
        <taxon>Malasseziales</taxon>
        <taxon>Malasseziaceae</taxon>
        <taxon>Malassezia</taxon>
    </lineage>
</organism>
<evidence type="ECO:0000259" key="7">
    <source>
        <dbReference type="Pfam" id="PF25121"/>
    </source>
</evidence>
<keyword evidence="4" id="KW-0539">Nucleus</keyword>
<dbReference type="Pfam" id="PF08159">
    <property type="entry name" value="NUC153"/>
    <property type="match status" value="1"/>
</dbReference>
<feature type="region of interest" description="Disordered" evidence="5">
    <location>
        <begin position="1"/>
        <end position="27"/>
    </location>
</feature>
<feature type="compositionally biased region" description="Basic residues" evidence="5">
    <location>
        <begin position="720"/>
        <end position="736"/>
    </location>
</feature>
<protein>
    <submittedName>
        <fullName evidence="8">Pre-rRNA-processing protein esf1</fullName>
    </submittedName>
</protein>
<evidence type="ECO:0000256" key="3">
    <source>
        <dbReference type="ARBA" id="ARBA00023054"/>
    </source>
</evidence>
<feature type="compositionally biased region" description="Polar residues" evidence="5">
    <location>
        <begin position="517"/>
        <end position="531"/>
    </location>
</feature>
<feature type="compositionally biased region" description="Basic and acidic residues" evidence="5">
    <location>
        <begin position="131"/>
        <end position="143"/>
    </location>
</feature>
<feature type="region of interest" description="Disordered" evidence="5">
    <location>
        <begin position="552"/>
        <end position="638"/>
    </location>
</feature>
<dbReference type="GO" id="GO:0003723">
    <property type="term" value="F:RNA binding"/>
    <property type="evidence" value="ECO:0007669"/>
    <property type="project" value="TreeGrafter"/>
</dbReference>
<dbReference type="Proteomes" id="UP001214628">
    <property type="component" value="Chromosome 6"/>
</dbReference>
<keyword evidence="3" id="KW-0175">Coiled coil</keyword>
<feature type="compositionally biased region" description="Acidic residues" evidence="5">
    <location>
        <begin position="90"/>
        <end position="115"/>
    </location>
</feature>